<name>A0ABW2FL99_9ACTN</name>
<sequence length="50" mass="5463">MSRNPSPRPHNSRGADDAPRPRRPLAKAVRNLGIMIDTAARVVFLGRDGV</sequence>
<protein>
    <submittedName>
        <fullName evidence="2">Uncharacterized protein</fullName>
    </submittedName>
</protein>
<reference evidence="3" key="1">
    <citation type="journal article" date="2019" name="Int. J. Syst. Evol. Microbiol.">
        <title>The Global Catalogue of Microorganisms (GCM) 10K type strain sequencing project: providing services to taxonomists for standard genome sequencing and annotation.</title>
        <authorList>
            <consortium name="The Broad Institute Genomics Platform"/>
            <consortium name="The Broad Institute Genome Sequencing Center for Infectious Disease"/>
            <person name="Wu L."/>
            <person name="Ma J."/>
        </authorList>
    </citation>
    <scope>NUCLEOTIDE SEQUENCE [LARGE SCALE GENOMIC DNA]</scope>
    <source>
        <strain evidence="3">CGMCC 1.12859</strain>
    </source>
</reference>
<organism evidence="2 3">
    <name type="scientific">Kitasatospora paranensis</name>
    <dbReference type="NCBI Taxonomy" id="258053"/>
    <lineage>
        <taxon>Bacteria</taxon>
        <taxon>Bacillati</taxon>
        <taxon>Actinomycetota</taxon>
        <taxon>Actinomycetes</taxon>
        <taxon>Kitasatosporales</taxon>
        <taxon>Streptomycetaceae</taxon>
        <taxon>Kitasatospora</taxon>
    </lineage>
</organism>
<evidence type="ECO:0000313" key="3">
    <source>
        <dbReference type="Proteomes" id="UP001596435"/>
    </source>
</evidence>
<evidence type="ECO:0000256" key="1">
    <source>
        <dbReference type="SAM" id="MobiDB-lite"/>
    </source>
</evidence>
<dbReference type="Proteomes" id="UP001596435">
    <property type="component" value="Unassembled WGS sequence"/>
</dbReference>
<gene>
    <name evidence="2" type="ORF">ACFQMG_00425</name>
</gene>
<dbReference type="RefSeq" id="WP_345707026.1">
    <property type="nucleotide sequence ID" value="NZ_BAABKV010000001.1"/>
</dbReference>
<evidence type="ECO:0000313" key="2">
    <source>
        <dbReference type="EMBL" id="MFC7178023.1"/>
    </source>
</evidence>
<dbReference type="EMBL" id="JBHTAJ010000001">
    <property type="protein sequence ID" value="MFC7178023.1"/>
    <property type="molecule type" value="Genomic_DNA"/>
</dbReference>
<proteinExistence type="predicted"/>
<keyword evidence="3" id="KW-1185">Reference proteome</keyword>
<accession>A0ABW2FL99</accession>
<comment type="caution">
    <text evidence="2">The sequence shown here is derived from an EMBL/GenBank/DDBJ whole genome shotgun (WGS) entry which is preliminary data.</text>
</comment>
<feature type="region of interest" description="Disordered" evidence="1">
    <location>
        <begin position="1"/>
        <end position="24"/>
    </location>
</feature>